<keyword evidence="1" id="KW-0812">Transmembrane</keyword>
<dbReference type="InterPro" id="IPR037185">
    <property type="entry name" value="EmrE-like"/>
</dbReference>
<feature type="transmembrane region" description="Helical" evidence="1">
    <location>
        <begin position="242"/>
        <end position="264"/>
    </location>
</feature>
<feature type="transmembrane region" description="Helical" evidence="1">
    <location>
        <begin position="184"/>
        <end position="203"/>
    </location>
</feature>
<protein>
    <recommendedName>
        <fullName evidence="2">EamA domain-containing protein</fullName>
    </recommendedName>
</protein>
<feature type="transmembrane region" description="Helical" evidence="1">
    <location>
        <begin position="64"/>
        <end position="86"/>
    </location>
</feature>
<dbReference type="GO" id="GO:0016020">
    <property type="term" value="C:membrane"/>
    <property type="evidence" value="ECO:0007669"/>
    <property type="project" value="InterPro"/>
</dbReference>
<dbReference type="Proteomes" id="UP000092213">
    <property type="component" value="Chromosome"/>
</dbReference>
<dbReference type="AlphaFoldDB" id="A0A193G3E9"/>
<feature type="transmembrane region" description="Helical" evidence="1">
    <location>
        <begin position="92"/>
        <end position="113"/>
    </location>
</feature>
<dbReference type="InterPro" id="IPR000620">
    <property type="entry name" value="EamA_dom"/>
</dbReference>
<evidence type="ECO:0000256" key="1">
    <source>
        <dbReference type="SAM" id="Phobius"/>
    </source>
</evidence>
<keyword evidence="1" id="KW-1133">Transmembrane helix</keyword>
<name>A0A193G3E9_9BORD</name>
<evidence type="ECO:0000259" key="2">
    <source>
        <dbReference type="Pfam" id="PF00892"/>
    </source>
</evidence>
<dbReference type="SUPFAM" id="SSF103481">
    <property type="entry name" value="Multidrug resistance efflux transporter EmrE"/>
    <property type="match status" value="1"/>
</dbReference>
<proteinExistence type="predicted"/>
<feature type="transmembrane region" description="Helical" evidence="1">
    <location>
        <begin position="32"/>
        <end position="52"/>
    </location>
</feature>
<dbReference type="NCBIfam" id="NF008676">
    <property type="entry name" value="PRK11689.1"/>
    <property type="match status" value="1"/>
</dbReference>
<dbReference type="EMBL" id="CP016171">
    <property type="protein sequence ID" value="ANN74522.1"/>
    <property type="molecule type" value="Genomic_DNA"/>
</dbReference>
<organism evidence="3 4">
    <name type="scientific">Bordetella bronchialis</name>
    <dbReference type="NCBI Taxonomy" id="463025"/>
    <lineage>
        <taxon>Bacteria</taxon>
        <taxon>Pseudomonadati</taxon>
        <taxon>Pseudomonadota</taxon>
        <taxon>Betaproteobacteria</taxon>
        <taxon>Burkholderiales</taxon>
        <taxon>Alcaligenaceae</taxon>
        <taxon>Bordetella</taxon>
    </lineage>
</organism>
<reference evidence="3 4" key="1">
    <citation type="submission" date="2016-06" db="EMBL/GenBank/DDBJ databases">
        <title>Complete genome sequences of Bordetella bronchialis and Bordetella flabilis.</title>
        <authorList>
            <person name="LiPuma J.J."/>
            <person name="Spilker T."/>
        </authorList>
    </citation>
    <scope>NUCLEOTIDE SEQUENCE [LARGE SCALE GENOMIC DNA]</scope>
    <source>
        <strain evidence="3 4">AU17976</strain>
    </source>
</reference>
<dbReference type="RefSeq" id="WP_066672528.1">
    <property type="nucleotide sequence ID" value="NZ_CP016171.1"/>
</dbReference>
<dbReference type="STRING" id="463025.BAU08_03270"/>
<evidence type="ECO:0000313" key="3">
    <source>
        <dbReference type="EMBL" id="ANN74522.1"/>
    </source>
</evidence>
<feature type="transmembrane region" description="Helical" evidence="1">
    <location>
        <begin position="270"/>
        <end position="290"/>
    </location>
</feature>
<feature type="transmembrane region" description="Helical" evidence="1">
    <location>
        <begin position="157"/>
        <end position="177"/>
    </location>
</feature>
<evidence type="ECO:0000313" key="4">
    <source>
        <dbReference type="Proteomes" id="UP000092213"/>
    </source>
</evidence>
<feature type="transmembrane region" description="Helical" evidence="1">
    <location>
        <begin position="215"/>
        <end position="235"/>
    </location>
</feature>
<sequence length="294" mass="30470">MTSTRATLIGLTAVVLWSTIVALIRGVAEAMGPAAGAAMIYTVGTVLLGLTVGVPRPRGFPRAYLYLGGALFVAYELCLALSLGYAANSRQAIEVSLVNYLWPSLTILFAVVFNRHRATALIVPGVVLAFAGVWWAQGGAQGPGLAGTVANIRSNPLSYGLAFAGAVIWAAYCTVTARMAKGRSAVTLFFGLTALAFWIKVLGSGDAVMHVDLGVAVQVVLAGAAMGFGYAAWNVGILHGNIAVLAVASYFIPIFSSALAAVLLSAPLAAGYWNGAAMVCAGSLLCWWATRARR</sequence>
<feature type="domain" description="EamA" evidence="2">
    <location>
        <begin position="7"/>
        <end position="135"/>
    </location>
</feature>
<accession>A0A193G3E9</accession>
<feature type="transmembrane region" description="Helical" evidence="1">
    <location>
        <begin position="120"/>
        <end position="137"/>
    </location>
</feature>
<keyword evidence="1" id="KW-0472">Membrane</keyword>
<dbReference type="Pfam" id="PF00892">
    <property type="entry name" value="EamA"/>
    <property type="match status" value="1"/>
</dbReference>
<gene>
    <name evidence="3" type="ORF">BAU08_03270</name>
</gene>